<evidence type="ECO:0000256" key="9">
    <source>
        <dbReference type="ARBA" id="ARBA00023014"/>
    </source>
</evidence>
<dbReference type="InterPro" id="IPR007859">
    <property type="entry name" value="ETF-QO/FixX_C"/>
</dbReference>
<dbReference type="PANTHER" id="PTHR10617:SF107">
    <property type="entry name" value="ELECTRON TRANSFER FLAVOPROTEIN-UBIQUINONE OXIDOREDUCTASE, MITOCHONDRIAL"/>
    <property type="match status" value="1"/>
</dbReference>
<dbReference type="InterPro" id="IPR040156">
    <property type="entry name" value="ETF-QO"/>
</dbReference>
<keyword evidence="5 10" id="KW-0274">FAD</keyword>
<evidence type="ECO:0000313" key="14">
    <source>
        <dbReference type="Proteomes" id="UP001217417"/>
    </source>
</evidence>
<keyword evidence="10" id="KW-0830">Ubiquinone</keyword>
<keyword evidence="8 10" id="KW-0408">Iron</keyword>
<accession>A0AAD7QPN9</accession>
<dbReference type="GO" id="GO:0046872">
    <property type="term" value="F:metal ion binding"/>
    <property type="evidence" value="ECO:0007669"/>
    <property type="project" value="UniProtKB-KW"/>
</dbReference>
<dbReference type="SUPFAM" id="SSF54373">
    <property type="entry name" value="FAD-linked reductases, C-terminal domain"/>
    <property type="match status" value="1"/>
</dbReference>
<evidence type="ECO:0000256" key="7">
    <source>
        <dbReference type="ARBA" id="ARBA00023002"/>
    </source>
</evidence>
<keyword evidence="7 10" id="KW-0560">Oxidoreductase</keyword>
<dbReference type="PANTHER" id="PTHR10617">
    <property type="entry name" value="ELECTRON TRANSFER FLAVOPROTEIN-UBIQUINONE OXIDOREDUCTASE"/>
    <property type="match status" value="1"/>
</dbReference>
<keyword evidence="6 10" id="KW-0249">Electron transport</keyword>
<dbReference type="GO" id="GO:0051539">
    <property type="term" value="F:4 iron, 4 sulfur cluster binding"/>
    <property type="evidence" value="ECO:0007669"/>
    <property type="project" value="UniProtKB-UniRule"/>
</dbReference>
<dbReference type="AlphaFoldDB" id="A0AAD7QPN9"/>
<evidence type="ECO:0000313" key="13">
    <source>
        <dbReference type="EMBL" id="KAJ8099140.1"/>
    </source>
</evidence>
<organism evidence="13 14">
    <name type="scientific">Lipomyces tetrasporus</name>
    <dbReference type="NCBI Taxonomy" id="54092"/>
    <lineage>
        <taxon>Eukaryota</taxon>
        <taxon>Fungi</taxon>
        <taxon>Dikarya</taxon>
        <taxon>Ascomycota</taxon>
        <taxon>Saccharomycotina</taxon>
        <taxon>Lipomycetes</taxon>
        <taxon>Lipomycetales</taxon>
        <taxon>Lipomycetaceae</taxon>
        <taxon>Lipomyces</taxon>
    </lineage>
</organism>
<dbReference type="Pfam" id="PF21162">
    <property type="entry name" value="ETFQO_UQ-bd"/>
    <property type="match status" value="1"/>
</dbReference>
<evidence type="ECO:0000256" key="8">
    <source>
        <dbReference type="ARBA" id="ARBA00023004"/>
    </source>
</evidence>
<comment type="catalytic activity">
    <reaction evidence="10">
        <text>a ubiquinone + reduced [electron-transfer flavoprotein] = a ubiquinol + oxidized [electron-transfer flavoprotein] + H(+)</text>
        <dbReference type="Rhea" id="RHEA:24052"/>
        <dbReference type="Rhea" id="RHEA-COMP:9565"/>
        <dbReference type="Rhea" id="RHEA-COMP:9566"/>
        <dbReference type="Rhea" id="RHEA-COMP:10685"/>
        <dbReference type="Rhea" id="RHEA-COMP:10686"/>
        <dbReference type="ChEBI" id="CHEBI:15378"/>
        <dbReference type="ChEBI" id="CHEBI:16389"/>
        <dbReference type="ChEBI" id="CHEBI:17976"/>
        <dbReference type="ChEBI" id="CHEBI:57692"/>
        <dbReference type="ChEBI" id="CHEBI:58307"/>
        <dbReference type="EC" id="1.5.5.1"/>
    </reaction>
</comment>
<keyword evidence="9 10" id="KW-0411">Iron-sulfur</keyword>
<dbReference type="GeneID" id="80884523"/>
<dbReference type="Pfam" id="PF05187">
    <property type="entry name" value="Fer4_ETF_QO"/>
    <property type="match status" value="1"/>
</dbReference>
<feature type="domain" description="ETF-QO/FixX C-terminal" evidence="11">
    <location>
        <begin position="119"/>
        <end position="158"/>
    </location>
</feature>
<gene>
    <name evidence="13" type="ORF">POJ06DRAFT_269206</name>
</gene>
<keyword evidence="2 10" id="KW-0813">Transport</keyword>
<evidence type="ECO:0000259" key="11">
    <source>
        <dbReference type="Pfam" id="PF05187"/>
    </source>
</evidence>
<dbReference type="Gene3D" id="3.30.9.90">
    <property type="match status" value="1"/>
</dbReference>
<evidence type="ECO:0000256" key="2">
    <source>
        <dbReference type="ARBA" id="ARBA00022448"/>
    </source>
</evidence>
<dbReference type="Proteomes" id="UP001217417">
    <property type="component" value="Unassembled WGS sequence"/>
</dbReference>
<evidence type="ECO:0000256" key="5">
    <source>
        <dbReference type="ARBA" id="ARBA00022827"/>
    </source>
</evidence>
<dbReference type="Gene3D" id="3.30.70.20">
    <property type="match status" value="1"/>
</dbReference>
<comment type="cofactor">
    <cofactor evidence="1 10">
        <name>FAD</name>
        <dbReference type="ChEBI" id="CHEBI:57692"/>
    </cofactor>
</comment>
<keyword evidence="14" id="KW-1185">Reference proteome</keyword>
<name>A0AAD7QPN9_9ASCO</name>
<dbReference type="EMBL" id="JARPMG010000007">
    <property type="protein sequence ID" value="KAJ8099140.1"/>
    <property type="molecule type" value="Genomic_DNA"/>
</dbReference>
<evidence type="ECO:0000256" key="10">
    <source>
        <dbReference type="RuleBase" id="RU366068"/>
    </source>
</evidence>
<evidence type="ECO:0000256" key="4">
    <source>
        <dbReference type="ARBA" id="ARBA00022723"/>
    </source>
</evidence>
<evidence type="ECO:0000256" key="6">
    <source>
        <dbReference type="ARBA" id="ARBA00022982"/>
    </source>
</evidence>
<comment type="function">
    <text evidence="10">Accepts electrons from ETF and reduces ubiquinone.</text>
</comment>
<dbReference type="RefSeq" id="XP_056042590.1">
    <property type="nucleotide sequence ID" value="XM_056189357.1"/>
</dbReference>
<dbReference type="InterPro" id="IPR049398">
    <property type="entry name" value="ETF-QO/FixC_UQ-bd"/>
</dbReference>
<evidence type="ECO:0000256" key="3">
    <source>
        <dbReference type="ARBA" id="ARBA00022630"/>
    </source>
</evidence>
<comment type="caution">
    <text evidence="13">The sequence shown here is derived from an EMBL/GenBank/DDBJ whole genome shotgun (WGS) entry which is preliminary data.</text>
</comment>
<keyword evidence="4 10" id="KW-0479">Metal-binding</keyword>
<dbReference type="GO" id="GO:0004174">
    <property type="term" value="F:electron-transferring-flavoprotein dehydrogenase activity"/>
    <property type="evidence" value="ECO:0007669"/>
    <property type="project" value="UniProtKB-UniRule"/>
</dbReference>
<dbReference type="EC" id="1.5.5.1" evidence="10"/>
<evidence type="ECO:0000256" key="1">
    <source>
        <dbReference type="ARBA" id="ARBA00001974"/>
    </source>
</evidence>
<keyword evidence="3 10" id="KW-0285">Flavoprotein</keyword>
<sequence length="172" mass="19838">MYDLRREKDVRTYGIGLKEVWEVREEDWREGEVVHTMGWPLVASAYNAIVRQDDDSAIALYDYEDSIKQSWGVLYSAIDPLLLKGGCHGPQDVRRAGDAIGAQVQTDRLPQARRQAQLSMHYQDEPVHLQVKDRPKFKGVENRFCPAGVYEYAPDETNQMFNSLYIRVCHGY</sequence>
<proteinExistence type="predicted"/>
<reference evidence="13" key="1">
    <citation type="submission" date="2023-03" db="EMBL/GenBank/DDBJ databases">
        <title>Near-Complete genome sequence of Lipomyces tetrasporous NRRL Y-64009, an oleaginous yeast capable of growing on lignocellulosic hydrolysates.</title>
        <authorList>
            <consortium name="Lawrence Berkeley National Laboratory"/>
            <person name="Jagtap S.S."/>
            <person name="Liu J.-J."/>
            <person name="Walukiewicz H.E."/>
            <person name="Pangilinan J."/>
            <person name="Lipzen A."/>
            <person name="Ahrendt S."/>
            <person name="Koriabine M."/>
            <person name="Cobaugh K."/>
            <person name="Salamov A."/>
            <person name="Yoshinaga Y."/>
            <person name="Ng V."/>
            <person name="Daum C."/>
            <person name="Grigoriev I.V."/>
            <person name="Slininger P.J."/>
            <person name="Dien B.S."/>
            <person name="Jin Y.-S."/>
            <person name="Rao C.V."/>
        </authorList>
    </citation>
    <scope>NUCLEOTIDE SEQUENCE</scope>
    <source>
        <strain evidence="13">NRRL Y-64009</strain>
    </source>
</reference>
<dbReference type="GO" id="GO:0005743">
    <property type="term" value="C:mitochondrial inner membrane"/>
    <property type="evidence" value="ECO:0007669"/>
    <property type="project" value="TreeGrafter"/>
</dbReference>
<protein>
    <recommendedName>
        <fullName evidence="10">Electron transfer flavoprotein-ubiquinone oxidoreductase</fullName>
        <shortName evidence="10">ETF-QO</shortName>
        <ecNumber evidence="10">1.5.5.1</ecNumber>
    </recommendedName>
</protein>
<evidence type="ECO:0000259" key="12">
    <source>
        <dbReference type="Pfam" id="PF21162"/>
    </source>
</evidence>
<feature type="domain" description="ETF-QO/FixC ubiquinone-binding" evidence="12">
    <location>
        <begin position="13"/>
        <end position="47"/>
    </location>
</feature>
<comment type="cofactor">
    <cofactor evidence="10">
        <name>[4Fe-4S] cluster</name>
        <dbReference type="ChEBI" id="CHEBI:49883"/>
    </cofactor>
    <text evidence="10">Binds 1 [4Fe-4S] cluster.</text>
</comment>